<reference evidence="1 2" key="2">
    <citation type="journal article" date="2017" name="Int. J. Syst. Evol. Microbiol.">
        <title>Pseudomonas furukawaii sp. nov., a polychlorinated biphenyl-degrading bacterium isolated from biphenyl-contaminated soil in Japan.</title>
        <authorList>
            <person name="Kimura N."/>
            <person name="Watanabe T."/>
            <person name="Suenaga H."/>
            <person name="Fujihara H."/>
            <person name="Futagami T."/>
            <person name="Goto M."/>
            <person name="Hanada S."/>
            <person name="Hirose J."/>
        </authorList>
    </citation>
    <scope>NUCLEOTIDE SEQUENCE [LARGE SCALE GENOMIC DNA]</scope>
    <source>
        <strain evidence="2">DSM 10086 / NBRC 110670 / KF707</strain>
    </source>
</reference>
<dbReference type="EMBL" id="AP014862">
    <property type="protein sequence ID" value="BAU73475.1"/>
    <property type="molecule type" value="Genomic_DNA"/>
</dbReference>
<keyword evidence="2" id="KW-1185">Reference proteome</keyword>
<sequence>MLHGTSVSLLSSGARVTVWRARSSNLEASLGGCLRPFVVFM</sequence>
<proteinExistence type="predicted"/>
<evidence type="ECO:0000313" key="2">
    <source>
        <dbReference type="Proteomes" id="UP000218554"/>
    </source>
</evidence>
<name>A0AAD1BYG3_METFU</name>
<protein>
    <submittedName>
        <fullName evidence="1">Uncharacterized protein</fullName>
    </submittedName>
</protein>
<accession>A0AAD1BYG3</accession>
<dbReference type="Proteomes" id="UP000218554">
    <property type="component" value="Chromosome"/>
</dbReference>
<organism evidence="1 2">
    <name type="scientific">Metapseudomonas furukawaii</name>
    <name type="common">Pseudomonas furukawaii</name>
    <dbReference type="NCBI Taxonomy" id="1149133"/>
    <lineage>
        <taxon>Bacteria</taxon>
        <taxon>Pseudomonadati</taxon>
        <taxon>Pseudomonadota</taxon>
        <taxon>Gammaproteobacteria</taxon>
        <taxon>Pseudomonadales</taxon>
        <taxon>Pseudomonadaceae</taxon>
        <taxon>Metapseudomonas</taxon>
    </lineage>
</organism>
<reference evidence="2" key="1">
    <citation type="submission" date="2015-05" db="EMBL/GenBank/DDBJ databases">
        <title>Draft genome sequencing of a biphenyl-degrading bacterium, Pseudomonas balearica KF707 (=NBRC110670).</title>
        <authorList>
            <person name="Kimura N."/>
            <person name="Hirose J."/>
            <person name="Watanabe T."/>
            <person name="Suenaga H."/>
            <person name="Fujihara H."/>
            <person name="Noguchi M."/>
            <person name="Hashimoto M."/>
            <person name="Shimodaira J."/>
            <person name="Tsuchikane K."/>
            <person name="Hosoyama A."/>
            <person name="Yamazoe A."/>
            <person name="Fujita N."/>
            <person name="Furukawa K."/>
        </authorList>
    </citation>
    <scope>NUCLEOTIDE SEQUENCE [LARGE SCALE GENOMIC DNA]</scope>
    <source>
        <strain evidence="2">DSM 10086 / NBRC 110670 / KF707</strain>
    </source>
</reference>
<dbReference type="AlphaFoldDB" id="A0AAD1BYG3"/>
<dbReference type="KEGG" id="pfuw:KF707C_17870"/>
<evidence type="ECO:0000313" key="1">
    <source>
        <dbReference type="EMBL" id="BAU73475.1"/>
    </source>
</evidence>
<gene>
    <name evidence="1" type="ORF">KF707C_17870</name>
</gene>